<name>A0A2M9AS31_9BACT</name>
<comment type="caution">
    <text evidence="3">The sequence shown here is derived from an EMBL/GenBank/DDBJ whole genome shotgun (WGS) entry which is preliminary data.</text>
</comment>
<accession>A0A2M9AS31</accession>
<evidence type="ECO:0000256" key="2">
    <source>
        <dbReference type="SAM" id="SignalP"/>
    </source>
</evidence>
<dbReference type="Proteomes" id="UP000228535">
    <property type="component" value="Unassembled WGS sequence"/>
</dbReference>
<sequence length="171" mass="18759">MVPFGGHSLYSHRIMKLLKIAAAGLFALTLHTTTAQAQVNINIAPPSWGPAIGPNSQYYYIPEVDGYYDVRDRQYVLLRDGRWGRVANPGYDPRTFHPVVVDYVGAQPWVRIEEYRTKYKGHPHGMPPGQAKKMRGGQTVIVNGPAYQGNGNGRGNGNGKGHGNGHGKGKH</sequence>
<proteinExistence type="predicted"/>
<keyword evidence="2" id="KW-0732">Signal</keyword>
<reference evidence="3 4" key="1">
    <citation type="submission" date="2017-11" db="EMBL/GenBank/DDBJ databases">
        <title>Genomic Encyclopedia of Archaeal and Bacterial Type Strains, Phase II (KMG-II): From Individual Species to Whole Genera.</title>
        <authorList>
            <person name="Goeker M."/>
        </authorList>
    </citation>
    <scope>NUCLEOTIDE SEQUENCE [LARGE SCALE GENOMIC DNA]</scope>
    <source>
        <strain evidence="3 4">DSM 11115</strain>
    </source>
</reference>
<gene>
    <name evidence="3" type="ORF">CLV45_4210</name>
</gene>
<dbReference type="AlphaFoldDB" id="A0A2M9AS31"/>
<feature type="signal peptide" evidence="2">
    <location>
        <begin position="1"/>
        <end position="37"/>
    </location>
</feature>
<feature type="compositionally biased region" description="Gly residues" evidence="1">
    <location>
        <begin position="150"/>
        <end position="162"/>
    </location>
</feature>
<keyword evidence="4" id="KW-1185">Reference proteome</keyword>
<organism evidence="3 4">
    <name type="scientific">Hymenobacter chitinivorans DSM 11115</name>
    <dbReference type="NCBI Taxonomy" id="1121954"/>
    <lineage>
        <taxon>Bacteria</taxon>
        <taxon>Pseudomonadati</taxon>
        <taxon>Bacteroidota</taxon>
        <taxon>Cytophagia</taxon>
        <taxon>Cytophagales</taxon>
        <taxon>Hymenobacteraceae</taxon>
        <taxon>Hymenobacter</taxon>
    </lineage>
</organism>
<evidence type="ECO:0000256" key="1">
    <source>
        <dbReference type="SAM" id="MobiDB-lite"/>
    </source>
</evidence>
<feature type="chain" id="PRO_5014657171" description="YXWGXW repeat-containing protein" evidence="2">
    <location>
        <begin position="38"/>
        <end position="171"/>
    </location>
</feature>
<evidence type="ECO:0000313" key="4">
    <source>
        <dbReference type="Proteomes" id="UP000228535"/>
    </source>
</evidence>
<evidence type="ECO:0000313" key="3">
    <source>
        <dbReference type="EMBL" id="PJJ48502.1"/>
    </source>
</evidence>
<protein>
    <recommendedName>
        <fullName evidence="5">YXWGXW repeat-containing protein</fullName>
    </recommendedName>
</protein>
<feature type="region of interest" description="Disordered" evidence="1">
    <location>
        <begin position="145"/>
        <end position="171"/>
    </location>
</feature>
<dbReference type="EMBL" id="PGFA01000004">
    <property type="protein sequence ID" value="PJJ48502.1"/>
    <property type="molecule type" value="Genomic_DNA"/>
</dbReference>
<evidence type="ECO:0008006" key="5">
    <source>
        <dbReference type="Google" id="ProtNLM"/>
    </source>
</evidence>